<keyword evidence="8" id="KW-1185">Reference proteome</keyword>
<name>A0ABP9JXP6_9SPHN</name>
<dbReference type="Proteomes" id="UP001500518">
    <property type="component" value="Unassembled WGS sequence"/>
</dbReference>
<dbReference type="PROSITE" id="PS51387">
    <property type="entry name" value="FAD_PCMH"/>
    <property type="match status" value="1"/>
</dbReference>
<evidence type="ECO:0000256" key="3">
    <source>
        <dbReference type="ARBA" id="ARBA00022630"/>
    </source>
</evidence>
<evidence type="ECO:0000313" key="8">
    <source>
        <dbReference type="Proteomes" id="UP001500518"/>
    </source>
</evidence>
<comment type="cofactor">
    <cofactor evidence="1">
        <name>FAD</name>
        <dbReference type="ChEBI" id="CHEBI:57692"/>
    </cofactor>
</comment>
<dbReference type="PANTHER" id="PTHR42973:SF39">
    <property type="entry name" value="FAD-BINDING PCMH-TYPE DOMAIN-CONTAINING PROTEIN"/>
    <property type="match status" value="1"/>
</dbReference>
<dbReference type="InterPro" id="IPR016164">
    <property type="entry name" value="FAD-linked_Oxase-like_C"/>
</dbReference>
<dbReference type="EMBL" id="BAABHV010000001">
    <property type="protein sequence ID" value="GAA5047053.1"/>
    <property type="molecule type" value="Genomic_DNA"/>
</dbReference>
<dbReference type="InterPro" id="IPR016169">
    <property type="entry name" value="FAD-bd_PCMH_sub2"/>
</dbReference>
<dbReference type="InterPro" id="IPR016167">
    <property type="entry name" value="FAD-bd_PCMH_sub1"/>
</dbReference>
<evidence type="ECO:0000313" key="7">
    <source>
        <dbReference type="EMBL" id="GAA5047053.1"/>
    </source>
</evidence>
<dbReference type="InterPro" id="IPR012951">
    <property type="entry name" value="BBE"/>
</dbReference>
<comment type="similarity">
    <text evidence="2">Belongs to the oxygen-dependent FAD-linked oxidoreductase family.</text>
</comment>
<gene>
    <name evidence="7" type="ORF">GCM10023208_03060</name>
</gene>
<evidence type="ECO:0000256" key="4">
    <source>
        <dbReference type="ARBA" id="ARBA00022827"/>
    </source>
</evidence>
<dbReference type="Gene3D" id="3.30.465.10">
    <property type="match status" value="1"/>
</dbReference>
<proteinExistence type="inferred from homology"/>
<dbReference type="InterPro" id="IPR036318">
    <property type="entry name" value="FAD-bd_PCMH-like_sf"/>
</dbReference>
<evidence type="ECO:0000259" key="6">
    <source>
        <dbReference type="PROSITE" id="PS51387"/>
    </source>
</evidence>
<dbReference type="RefSeq" id="WP_346031371.1">
    <property type="nucleotide sequence ID" value="NZ_BAABHV010000001.1"/>
</dbReference>
<dbReference type="Gene3D" id="3.40.462.20">
    <property type="match status" value="1"/>
</dbReference>
<dbReference type="PANTHER" id="PTHR42973">
    <property type="entry name" value="BINDING OXIDOREDUCTASE, PUTATIVE (AFU_ORTHOLOGUE AFUA_1G17690)-RELATED"/>
    <property type="match status" value="1"/>
</dbReference>
<evidence type="ECO:0000256" key="2">
    <source>
        <dbReference type="ARBA" id="ARBA00005466"/>
    </source>
</evidence>
<accession>A0ABP9JXP6</accession>
<protein>
    <submittedName>
        <fullName evidence="7">FAD-binding oxidoreductase</fullName>
    </submittedName>
</protein>
<organism evidence="7 8">
    <name type="scientific">Erythrobacter westpacificensis</name>
    <dbReference type="NCBI Taxonomy" id="1055231"/>
    <lineage>
        <taxon>Bacteria</taxon>
        <taxon>Pseudomonadati</taxon>
        <taxon>Pseudomonadota</taxon>
        <taxon>Alphaproteobacteria</taxon>
        <taxon>Sphingomonadales</taxon>
        <taxon>Erythrobacteraceae</taxon>
        <taxon>Erythrobacter/Porphyrobacter group</taxon>
        <taxon>Erythrobacter</taxon>
    </lineage>
</organism>
<comment type="caution">
    <text evidence="7">The sequence shown here is derived from an EMBL/GenBank/DDBJ whole genome shotgun (WGS) entry which is preliminary data.</text>
</comment>
<keyword evidence="4" id="KW-0274">FAD</keyword>
<dbReference type="SUPFAM" id="SSF56176">
    <property type="entry name" value="FAD-binding/transporter-associated domain-like"/>
    <property type="match status" value="1"/>
</dbReference>
<dbReference type="Pfam" id="PF01565">
    <property type="entry name" value="FAD_binding_4"/>
    <property type="match status" value="1"/>
</dbReference>
<keyword evidence="5" id="KW-0560">Oxidoreductase</keyword>
<feature type="domain" description="FAD-binding PCMH-type" evidence="6">
    <location>
        <begin position="29"/>
        <end position="199"/>
    </location>
</feature>
<evidence type="ECO:0000256" key="1">
    <source>
        <dbReference type="ARBA" id="ARBA00001974"/>
    </source>
</evidence>
<keyword evidence="3" id="KW-0285">Flavoprotein</keyword>
<evidence type="ECO:0000256" key="5">
    <source>
        <dbReference type="ARBA" id="ARBA00023002"/>
    </source>
</evidence>
<dbReference type="Pfam" id="PF08031">
    <property type="entry name" value="BBE"/>
    <property type="match status" value="1"/>
</dbReference>
<sequence length="450" mass="47966">MTITDFAGTIVTREDEDFETARFGWNGMIDREPAMIARCASTADVAAAVRHAAENGLTAVARCGGHSVSGASLPQGGLLVDLSGLKDIHVDPGTRMARVGGGVLLGELDAALQAHGLAVTAGVEPETGVGGLTLGGGIGFLARKLGLTIDSLVGAEVVLADGSVVEASEDNHPDLFWALRGGGGQFGIVTRFDFRATPVGPEVVVAQAFYPLDKARDVMRFVREFMHDAPDDLTMVPVLMTVPPIDPFPAEWQGKHTVAIIACHAGEQEAAKVQVQPMLELGDMILGFVAPQPYVEFQKTFGGASPHGGRYYWKSVFVDDLSDELTDVLVEGLKSLPGEYSQIFMESLGGAVSRVGVEDTAFANRKARYNLGISAGWSDPARDDEIMGAARATYDKLKQFSDGTVYLNYLDRDELGRAREGFGPNFARLQQMKQRYDPDNVFGGVLGAAG</sequence>
<reference evidence="8" key="1">
    <citation type="journal article" date="2019" name="Int. J. Syst. Evol. Microbiol.">
        <title>The Global Catalogue of Microorganisms (GCM) 10K type strain sequencing project: providing services to taxonomists for standard genome sequencing and annotation.</title>
        <authorList>
            <consortium name="The Broad Institute Genomics Platform"/>
            <consortium name="The Broad Institute Genome Sequencing Center for Infectious Disease"/>
            <person name="Wu L."/>
            <person name="Ma J."/>
        </authorList>
    </citation>
    <scope>NUCLEOTIDE SEQUENCE [LARGE SCALE GENOMIC DNA]</scope>
    <source>
        <strain evidence="8">JCM 18014</strain>
    </source>
</reference>
<dbReference type="InterPro" id="IPR050416">
    <property type="entry name" value="FAD-linked_Oxidoreductase"/>
</dbReference>
<dbReference type="InterPro" id="IPR006094">
    <property type="entry name" value="Oxid_FAD_bind_N"/>
</dbReference>
<dbReference type="InterPro" id="IPR016166">
    <property type="entry name" value="FAD-bd_PCMH"/>
</dbReference>
<dbReference type="SUPFAM" id="SSF55103">
    <property type="entry name" value="FAD-linked oxidases, C-terminal domain"/>
    <property type="match status" value="1"/>
</dbReference>
<dbReference type="Gene3D" id="3.30.43.10">
    <property type="entry name" value="Uridine Diphospho-n-acetylenolpyruvylglucosamine Reductase, domain 2"/>
    <property type="match status" value="1"/>
</dbReference>